<evidence type="ECO:0000313" key="3">
    <source>
        <dbReference type="Proteomes" id="UP000248857"/>
    </source>
</evidence>
<feature type="chain" id="PRO_5015871305" evidence="1">
    <location>
        <begin position="26"/>
        <end position="164"/>
    </location>
</feature>
<name>A0A2W1JCM2_9CYAN</name>
<sequence length="164" mass="17502">MSRIFTGLLSAVLALLLLLPSPAFAASSAATRANDDLKVSGNDFSGRNLQEAEFAEARLSGANFSKTKLEGVVFNASNLSKANFEEANLSYGFAYLTSFIEADFRNAILLESTFLQCSLRDADITGADFSGSIIDKEQVIALCEVADGVNPVTGVSTRESLECR</sequence>
<organism evidence="2 3">
    <name type="scientific">Acaryochloris thomasi RCC1774</name>
    <dbReference type="NCBI Taxonomy" id="1764569"/>
    <lineage>
        <taxon>Bacteria</taxon>
        <taxon>Bacillati</taxon>
        <taxon>Cyanobacteriota</taxon>
        <taxon>Cyanophyceae</taxon>
        <taxon>Acaryochloridales</taxon>
        <taxon>Acaryochloridaceae</taxon>
        <taxon>Acaryochloris</taxon>
        <taxon>Acaryochloris thomasi</taxon>
    </lineage>
</organism>
<dbReference type="Gene3D" id="2.160.20.80">
    <property type="entry name" value="E3 ubiquitin-protein ligase SopA"/>
    <property type="match status" value="1"/>
</dbReference>
<dbReference type="Proteomes" id="UP000248857">
    <property type="component" value="Unassembled WGS sequence"/>
</dbReference>
<proteinExistence type="predicted"/>
<keyword evidence="1" id="KW-0732">Signal</keyword>
<comment type="caution">
    <text evidence="2">The sequence shown here is derived from an EMBL/GenBank/DDBJ whole genome shotgun (WGS) entry which is preliminary data.</text>
</comment>
<dbReference type="Pfam" id="PF00805">
    <property type="entry name" value="Pentapeptide"/>
    <property type="match status" value="2"/>
</dbReference>
<dbReference type="PANTHER" id="PTHR47200:SF2">
    <property type="entry name" value="THYLAKOID LUMENAL 15 KDA PROTEIN 1, CHLOROPLASTIC"/>
    <property type="match status" value="1"/>
</dbReference>
<dbReference type="EMBL" id="PQWO01000015">
    <property type="protein sequence ID" value="PZD71683.1"/>
    <property type="molecule type" value="Genomic_DNA"/>
</dbReference>
<dbReference type="InterPro" id="IPR001646">
    <property type="entry name" value="5peptide_repeat"/>
</dbReference>
<keyword evidence="3" id="KW-1185">Reference proteome</keyword>
<dbReference type="InterPro" id="IPR044213">
    <property type="entry name" value="At2g44920-like"/>
</dbReference>
<gene>
    <name evidence="2" type="ORF">C1752_05031</name>
</gene>
<dbReference type="SUPFAM" id="SSF141571">
    <property type="entry name" value="Pentapeptide repeat-like"/>
    <property type="match status" value="1"/>
</dbReference>
<dbReference type="OrthoDB" id="7872756at2"/>
<reference evidence="2 3" key="1">
    <citation type="journal article" date="2018" name="Sci. Rep.">
        <title>A novel species of the marine cyanobacterium Acaryochloris with a unique pigment content and lifestyle.</title>
        <authorList>
            <person name="Partensky F."/>
            <person name="Six C."/>
            <person name="Ratin M."/>
            <person name="Garczarek L."/>
            <person name="Vaulot D."/>
            <person name="Probert I."/>
            <person name="Calteau A."/>
            <person name="Gourvil P."/>
            <person name="Marie D."/>
            <person name="Grebert T."/>
            <person name="Bouchier C."/>
            <person name="Le Panse S."/>
            <person name="Gachenot M."/>
            <person name="Rodriguez F."/>
            <person name="Garrido J.L."/>
        </authorList>
    </citation>
    <scope>NUCLEOTIDE SEQUENCE [LARGE SCALE GENOMIC DNA]</scope>
    <source>
        <strain evidence="2 3">RCC1774</strain>
    </source>
</reference>
<evidence type="ECO:0000256" key="1">
    <source>
        <dbReference type="SAM" id="SignalP"/>
    </source>
</evidence>
<feature type="signal peptide" evidence="1">
    <location>
        <begin position="1"/>
        <end position="25"/>
    </location>
</feature>
<evidence type="ECO:0000313" key="2">
    <source>
        <dbReference type="EMBL" id="PZD71683.1"/>
    </source>
</evidence>
<dbReference type="PANTHER" id="PTHR47200">
    <property type="entry name" value="THYLAKOID LUMENAL 15 KDA PROTEIN 1, CHLOROPLASTIC"/>
    <property type="match status" value="1"/>
</dbReference>
<dbReference type="AlphaFoldDB" id="A0A2W1JCM2"/>
<accession>A0A2W1JCM2</accession>
<protein>
    <submittedName>
        <fullName evidence="2">Pentapeptide repeat protein Rfr32</fullName>
    </submittedName>
</protein>
<dbReference type="RefSeq" id="WP_110987839.1">
    <property type="nucleotide sequence ID" value="NZ_CAWNWM010000015.1"/>
</dbReference>